<dbReference type="GO" id="GO:0016787">
    <property type="term" value="F:hydrolase activity"/>
    <property type="evidence" value="ECO:0007669"/>
    <property type="project" value="UniProtKB-KW"/>
</dbReference>
<dbReference type="Pfam" id="PF00271">
    <property type="entry name" value="Helicase_C"/>
    <property type="match status" value="1"/>
</dbReference>
<keyword evidence="1" id="KW-0378">Hydrolase</keyword>
<dbReference type="InterPro" id="IPR027417">
    <property type="entry name" value="P-loop_NTPase"/>
</dbReference>
<dbReference type="Gene3D" id="3.40.50.300">
    <property type="entry name" value="P-loop containing nucleotide triphosphate hydrolases"/>
    <property type="match status" value="1"/>
</dbReference>
<reference evidence="4 5" key="1">
    <citation type="journal article" date="2018" name="PLoS ONE">
        <title>The draft genome of Kipferlia bialata reveals reductive genome evolution in fornicate parasites.</title>
        <authorList>
            <person name="Tanifuji G."/>
            <person name="Takabayashi S."/>
            <person name="Kume K."/>
            <person name="Takagi M."/>
            <person name="Nakayama T."/>
            <person name="Kamikawa R."/>
            <person name="Inagaki Y."/>
            <person name="Hashimoto T."/>
        </authorList>
    </citation>
    <scope>NUCLEOTIDE SEQUENCE [LARGE SCALE GENOMIC DNA]</scope>
    <source>
        <strain evidence="4">NY0173</strain>
    </source>
</reference>
<accession>A0A9K3D008</accession>
<keyword evidence="5" id="KW-1185">Reference proteome</keyword>
<dbReference type="CDD" id="cd18793">
    <property type="entry name" value="SF2_C_SNF"/>
    <property type="match status" value="1"/>
</dbReference>
<proteinExistence type="predicted"/>
<evidence type="ECO:0000313" key="4">
    <source>
        <dbReference type="EMBL" id="GIQ85551.1"/>
    </source>
</evidence>
<feature type="domain" description="Helicase C-terminal" evidence="3">
    <location>
        <begin position="1"/>
        <end position="150"/>
    </location>
</feature>
<dbReference type="Proteomes" id="UP000265618">
    <property type="component" value="Unassembled WGS sequence"/>
</dbReference>
<evidence type="ECO:0000259" key="3">
    <source>
        <dbReference type="PROSITE" id="PS51194"/>
    </source>
</evidence>
<dbReference type="PANTHER" id="PTHR45629">
    <property type="entry name" value="SNF2/RAD54 FAMILY MEMBER"/>
    <property type="match status" value="1"/>
</dbReference>
<dbReference type="GO" id="GO:0008094">
    <property type="term" value="F:ATP-dependent activity, acting on DNA"/>
    <property type="evidence" value="ECO:0007669"/>
    <property type="project" value="TreeGrafter"/>
</dbReference>
<dbReference type="EMBL" id="BDIP01002002">
    <property type="protein sequence ID" value="GIQ85551.1"/>
    <property type="molecule type" value="Genomic_DNA"/>
</dbReference>
<name>A0A9K3D008_9EUKA</name>
<organism evidence="4 5">
    <name type="scientific">Kipferlia bialata</name>
    <dbReference type="NCBI Taxonomy" id="797122"/>
    <lineage>
        <taxon>Eukaryota</taxon>
        <taxon>Metamonada</taxon>
        <taxon>Carpediemonas-like organisms</taxon>
        <taxon>Kipferlia</taxon>
    </lineage>
</organism>
<evidence type="ECO:0000313" key="5">
    <source>
        <dbReference type="Proteomes" id="UP000265618"/>
    </source>
</evidence>
<feature type="compositionally biased region" description="Basic and acidic residues" evidence="2">
    <location>
        <begin position="161"/>
        <end position="201"/>
    </location>
</feature>
<dbReference type="InterPro" id="IPR001650">
    <property type="entry name" value="Helicase_C-like"/>
</dbReference>
<dbReference type="GO" id="GO:0005634">
    <property type="term" value="C:nucleus"/>
    <property type="evidence" value="ECO:0007669"/>
    <property type="project" value="TreeGrafter"/>
</dbReference>
<dbReference type="InterPro" id="IPR049730">
    <property type="entry name" value="SNF2/RAD54-like_C"/>
</dbReference>
<dbReference type="SUPFAM" id="SSF52540">
    <property type="entry name" value="P-loop containing nucleoside triphosphate hydrolases"/>
    <property type="match status" value="1"/>
</dbReference>
<dbReference type="InterPro" id="IPR050496">
    <property type="entry name" value="SNF2_RAD54_helicase_repair"/>
</dbReference>
<gene>
    <name evidence="4" type="ORF">KIPB_007239</name>
</gene>
<evidence type="ECO:0000256" key="2">
    <source>
        <dbReference type="SAM" id="MobiDB-lite"/>
    </source>
</evidence>
<dbReference type="PROSITE" id="PS51194">
    <property type="entry name" value="HELICASE_CTER"/>
    <property type="match status" value="1"/>
</dbReference>
<dbReference type="OrthoDB" id="448448at2759"/>
<evidence type="ECO:0000256" key="1">
    <source>
        <dbReference type="ARBA" id="ARBA00022801"/>
    </source>
</evidence>
<protein>
    <recommendedName>
        <fullName evidence="3">Helicase C-terminal domain-containing protein</fullName>
    </recommendedName>
</protein>
<feature type="region of interest" description="Disordered" evidence="2">
    <location>
        <begin position="160"/>
        <end position="202"/>
    </location>
</feature>
<comment type="caution">
    <text evidence="4">The sequence shown here is derived from an EMBL/GenBank/DDBJ whole genome shotgun (WGS) entry which is preliminary data.</text>
</comment>
<sequence>MEEGKPIRKTLVFSQGIKMLDIIAGACELDGIPAISMTGQTQIVERRRLVYQFNQPDDPSEVFCLTTRVGGLGLTLTGACRVVIFDPDWNPSVDTQAAERVYRYGQTKAVSVYRMICRGTIEDRIVRRQIFKKVLASRILKGPTQLKRLSKNQLASLLSYEPRRRNKDSTKSSPGVKRERDGSPVRREREVRRERKGKANDDDLMALLPSSVPIRSAENGVISRPLIPSGAISALATELCELILDDIQVETDTVRLRKEQISALDDLFGPSDIPTADTDAVNMGALEGIDTAAADDLFGGGDLDLGVPTQEPTYGAEELIHTMDQDRRKDVANLLNSELCSLLRHVVQNNFATETEADLQLHMTGIHSIMDGRRLHRRVYETLFYPEVGGLQLKAEYYARLKRGQVEEAQASVPVSKRRPRAKRERM</sequence>
<dbReference type="SMART" id="SM00490">
    <property type="entry name" value="HELICc"/>
    <property type="match status" value="1"/>
</dbReference>
<dbReference type="AlphaFoldDB" id="A0A9K3D008"/>
<dbReference type="GO" id="GO:0006283">
    <property type="term" value="P:transcription-coupled nucleotide-excision repair"/>
    <property type="evidence" value="ECO:0007669"/>
    <property type="project" value="TreeGrafter"/>
</dbReference>
<dbReference type="PANTHER" id="PTHR45629:SF7">
    <property type="entry name" value="DNA EXCISION REPAIR PROTEIN ERCC-6-RELATED"/>
    <property type="match status" value="1"/>
</dbReference>